<proteinExistence type="predicted"/>
<gene>
    <name evidence="2" type="ORF">GCM10010094_60630</name>
</gene>
<accession>A0A917R5N1</accession>
<dbReference type="EMBL" id="BMPQ01000018">
    <property type="protein sequence ID" value="GGK91591.1"/>
    <property type="molecule type" value="Genomic_DNA"/>
</dbReference>
<organism evidence="2 3">
    <name type="scientific">Streptomyces flaveus</name>
    <dbReference type="NCBI Taxonomy" id="66370"/>
    <lineage>
        <taxon>Bacteria</taxon>
        <taxon>Bacillati</taxon>
        <taxon>Actinomycetota</taxon>
        <taxon>Actinomycetes</taxon>
        <taxon>Kitasatosporales</taxon>
        <taxon>Streptomycetaceae</taxon>
        <taxon>Streptomyces</taxon>
        <taxon>Streptomyces aurantiacus group</taxon>
    </lineage>
</organism>
<sequence>MRMSPPIPPEQSSLPLRQSSGPVPEAVSADTGVPDLRLLAGPDAGDLLAVALEPSGGQLLSWRVDHVDHQPGDSCTAEYRVQVRGS</sequence>
<evidence type="ECO:0000256" key="1">
    <source>
        <dbReference type="SAM" id="MobiDB-lite"/>
    </source>
</evidence>
<feature type="region of interest" description="Disordered" evidence="1">
    <location>
        <begin position="1"/>
        <end position="29"/>
    </location>
</feature>
<reference evidence="2" key="1">
    <citation type="journal article" date="2014" name="Int. J. Syst. Evol. Microbiol.">
        <title>Complete genome sequence of Corynebacterium casei LMG S-19264T (=DSM 44701T), isolated from a smear-ripened cheese.</title>
        <authorList>
            <consortium name="US DOE Joint Genome Institute (JGI-PGF)"/>
            <person name="Walter F."/>
            <person name="Albersmeier A."/>
            <person name="Kalinowski J."/>
            <person name="Ruckert C."/>
        </authorList>
    </citation>
    <scope>NUCLEOTIDE SEQUENCE</scope>
    <source>
        <strain evidence="2">JCM 3035</strain>
    </source>
</reference>
<evidence type="ECO:0000313" key="3">
    <source>
        <dbReference type="Proteomes" id="UP000637788"/>
    </source>
</evidence>
<keyword evidence="3" id="KW-1185">Reference proteome</keyword>
<reference evidence="2" key="2">
    <citation type="submission" date="2020-09" db="EMBL/GenBank/DDBJ databases">
        <authorList>
            <person name="Sun Q."/>
            <person name="Ohkuma M."/>
        </authorList>
    </citation>
    <scope>NUCLEOTIDE SEQUENCE</scope>
    <source>
        <strain evidence="2">JCM 3035</strain>
    </source>
</reference>
<dbReference type="AlphaFoldDB" id="A0A917R5N1"/>
<feature type="compositionally biased region" description="Polar residues" evidence="1">
    <location>
        <begin position="10"/>
        <end position="21"/>
    </location>
</feature>
<comment type="caution">
    <text evidence="2">The sequence shown here is derived from an EMBL/GenBank/DDBJ whole genome shotgun (WGS) entry which is preliminary data.</text>
</comment>
<name>A0A917R5N1_9ACTN</name>
<protein>
    <submittedName>
        <fullName evidence="2">Uncharacterized protein</fullName>
    </submittedName>
</protein>
<dbReference type="Proteomes" id="UP000637788">
    <property type="component" value="Unassembled WGS sequence"/>
</dbReference>
<evidence type="ECO:0000313" key="2">
    <source>
        <dbReference type="EMBL" id="GGK91591.1"/>
    </source>
</evidence>